<dbReference type="PANTHER" id="PTHR10098:SF108">
    <property type="entry name" value="TETRATRICOPEPTIDE REPEAT PROTEIN 28"/>
    <property type="match status" value="1"/>
</dbReference>
<dbReference type="Gene3D" id="1.25.40.10">
    <property type="entry name" value="Tetratricopeptide repeat domain"/>
    <property type="match status" value="1"/>
</dbReference>
<evidence type="ECO:0000313" key="2">
    <source>
        <dbReference type="EMBL" id="NQE35490.1"/>
    </source>
</evidence>
<proteinExistence type="predicted"/>
<dbReference type="RefSeq" id="WP_246276810.1">
    <property type="nucleotide sequence ID" value="NZ_CAWPPK010000271.1"/>
</dbReference>
<sequence length="662" mass="73647">MLPIEFHQQSLEISREIGNRQWEANSLGNLGLAYYQVSNGLRMRYKSLSKILAFIFKKIFIISDNYWLEQAETALRASIKILETLRSELVNNDHKASIFETQVFAYRLLQQVLVAQTKFDEALEISEMSRTRAFVELLQQTLLTNDLPANDQAERLSIPKIQQIARDRNSTIVEYSIIDSDIIYIWVIQPNGNITHHAANLEPLNQQNQTLKQIILKTRVSIGTEETDDQGNKIQLESQYKRDETGRFPLLQLLHQILIEPIIDLLPTDANNPIIFIPHYDLFLVPFAALQDSNNRYLIEDHTILTAPSIQVLEKTAEHQQRVRGLRQAALIVGDPTIAAKFNENPYKLRQIPRAKEAAEAIAATLGTQAISGDNATKVAILDRMLNTRIVHLSAHGLLDDFQGSGIPGAIILAPSGDDDGALNAAEILQLKLDSELVVLSACSTGRGKITGDGVVGLSRCFILAGVPSIIVSLWNIGTPTAKLLMTEFYKNLARGDNRAAALRCAMLTTKAQFPNPKAWAAFTLIGETETLPLSTEKTDLRRLVMSLPDDKPKEIVVAFSKLLKISEPQFVAELSAIDIGAMDNVNVIAERIKDWCKNNPQIEDNLENEIYEAAAGGTDSDAPEEVVREFYETLKENKIRLGLSESSVDVVETDTSGTEST</sequence>
<gene>
    <name evidence="2" type="ORF">E5S67_03222</name>
</gene>
<dbReference type="PANTHER" id="PTHR10098">
    <property type="entry name" value="RAPSYN-RELATED"/>
    <property type="match status" value="1"/>
</dbReference>
<protein>
    <recommendedName>
        <fullName evidence="1">CHAT domain-containing protein</fullName>
    </recommendedName>
</protein>
<organism evidence="2 3">
    <name type="scientific">Microcoleus asticus IPMA8</name>
    <dbReference type="NCBI Taxonomy" id="2563858"/>
    <lineage>
        <taxon>Bacteria</taxon>
        <taxon>Bacillati</taxon>
        <taxon>Cyanobacteriota</taxon>
        <taxon>Cyanophyceae</taxon>
        <taxon>Oscillatoriophycideae</taxon>
        <taxon>Oscillatoriales</taxon>
        <taxon>Microcoleaceae</taxon>
        <taxon>Microcoleus</taxon>
        <taxon>Microcoleus asticus</taxon>
    </lineage>
</organism>
<keyword evidence="3" id="KW-1185">Reference proteome</keyword>
<dbReference type="InterPro" id="IPR024983">
    <property type="entry name" value="CHAT_dom"/>
</dbReference>
<evidence type="ECO:0000259" key="1">
    <source>
        <dbReference type="Pfam" id="PF12770"/>
    </source>
</evidence>
<accession>A0ABX2D0X0</accession>
<comment type="caution">
    <text evidence="2">The sequence shown here is derived from an EMBL/GenBank/DDBJ whole genome shotgun (WGS) entry which is preliminary data.</text>
</comment>
<dbReference type="Proteomes" id="UP000702425">
    <property type="component" value="Unassembled WGS sequence"/>
</dbReference>
<name>A0ABX2D0X0_9CYAN</name>
<dbReference type="EMBL" id="SRRZ01000057">
    <property type="protein sequence ID" value="NQE35490.1"/>
    <property type="molecule type" value="Genomic_DNA"/>
</dbReference>
<dbReference type="InterPro" id="IPR011990">
    <property type="entry name" value="TPR-like_helical_dom_sf"/>
</dbReference>
<evidence type="ECO:0000313" key="3">
    <source>
        <dbReference type="Proteomes" id="UP000702425"/>
    </source>
</evidence>
<reference evidence="2 3" key="1">
    <citation type="journal article" date="2020" name="Sci. Rep.">
        <title>A novel cyanobacterial geosmin producer, revising GeoA distribution and dispersion patterns in Bacteria.</title>
        <authorList>
            <person name="Churro C."/>
            <person name="Semedo-Aguiar A.P."/>
            <person name="Silva A.D."/>
            <person name="Pereira-Leal J.B."/>
            <person name="Leite R.B."/>
        </authorList>
    </citation>
    <scope>NUCLEOTIDE SEQUENCE [LARGE SCALE GENOMIC DNA]</scope>
    <source>
        <strain evidence="2 3">IPMA8</strain>
    </source>
</reference>
<dbReference type="Pfam" id="PF12770">
    <property type="entry name" value="CHAT"/>
    <property type="match status" value="1"/>
</dbReference>
<feature type="domain" description="CHAT" evidence="1">
    <location>
        <begin position="250"/>
        <end position="528"/>
    </location>
</feature>